<dbReference type="Proteomes" id="UP001253637">
    <property type="component" value="Segment"/>
</dbReference>
<feature type="region of interest" description="Disordered" evidence="1">
    <location>
        <begin position="337"/>
        <end position="367"/>
    </location>
</feature>
<evidence type="ECO:0000256" key="1">
    <source>
        <dbReference type="SAM" id="MobiDB-lite"/>
    </source>
</evidence>
<reference evidence="3" key="1">
    <citation type="submission" date="2021-04" db="EMBL/GenBank/DDBJ databases">
        <title>Draft Genome Sequence of Pandoravirus japonicus, Isolated from the Sabaishi River of Niigata, Japan.</title>
        <authorList>
            <person name="Hosokawa N."/>
            <person name="Takahashi H."/>
            <person name="Aoki K."/>
            <person name="Takemura M."/>
        </authorList>
    </citation>
    <scope>NUCLEOTIDE SEQUENCE</scope>
</reference>
<protein>
    <recommendedName>
        <fullName evidence="2">DUF5860 domain-containing protein</fullName>
    </recommendedName>
</protein>
<evidence type="ECO:0000259" key="2">
    <source>
        <dbReference type="Pfam" id="PF19178"/>
    </source>
</evidence>
<name>A0A811BPU0_9VIRU</name>
<sequence length="490" mass="52364">MTDPQDPAWLYPLLDAQGATWLKEIGAALEEGRIPYTWALTSAGLTWSVPLLSCVYQCAALVYGAHSAAVADGRPRRVHLAVDDCDPRRLRFGVLAASDPNAGPPPSADALEMPSMTTRRAVGTPAVVAQTVDDIGRLYPWLSAADLIKASALHDALVDVPHAWAARVADGPFVCVECFSNRDAGAMVALVRQRQSEWPPAHQSRPVILTMAVAVDRAHGCQQAALLFGPAGTATGVRPILSDQGTDLARLYPFLGADDLLALGALDMAVDRVPHRWVEPTYPEPASGSRPISINTEVADEWLEIVCRQATVDLGRPCRVVLTVRSTVGLVRFWTEPIDDGDDDDDGQVDRKPDTADAKKAARADNNAEPADPLLALGTAVDDDVGVAVPAEFKALGRLPLQGDEVAWVCALAHGLGDVPIAWTRARLPRDIVLDMSTPAECAAAVVNATYHHGRRANAAGPARAVLGIDRAVSDRPLFFYRIEADAQPV</sequence>
<accession>A0A811BPU0</accession>
<feature type="compositionally biased region" description="Basic and acidic residues" evidence="1">
    <location>
        <begin position="348"/>
        <end position="363"/>
    </location>
</feature>
<dbReference type="InterPro" id="IPR043848">
    <property type="entry name" value="DUF5860"/>
</dbReference>
<evidence type="ECO:0000313" key="3">
    <source>
        <dbReference type="EMBL" id="BCU03037.1"/>
    </source>
</evidence>
<evidence type="ECO:0000313" key="4">
    <source>
        <dbReference type="Proteomes" id="UP001253637"/>
    </source>
</evidence>
<proteinExistence type="predicted"/>
<feature type="domain" description="DUF5860" evidence="2">
    <location>
        <begin position="130"/>
        <end position="279"/>
    </location>
</feature>
<dbReference type="EMBL" id="LC625835">
    <property type="protein sequence ID" value="BCU03037.1"/>
    <property type="molecule type" value="Genomic_DNA"/>
</dbReference>
<organism evidence="3 4">
    <name type="scientific">Pandoravirus japonicus</name>
    <dbReference type="NCBI Taxonomy" id="2823154"/>
    <lineage>
        <taxon>Viruses</taxon>
        <taxon>Pandoravirus</taxon>
    </lineage>
</organism>
<feature type="compositionally biased region" description="Acidic residues" evidence="1">
    <location>
        <begin position="337"/>
        <end position="347"/>
    </location>
</feature>
<dbReference type="Pfam" id="PF19178">
    <property type="entry name" value="DUF5860"/>
    <property type="match status" value="1"/>
</dbReference>